<reference evidence="1" key="1">
    <citation type="submission" date="2018-02" db="EMBL/GenBank/DDBJ databases">
        <title>Rhizophora mucronata_Transcriptome.</title>
        <authorList>
            <person name="Meera S.P."/>
            <person name="Sreeshan A."/>
            <person name="Augustine A."/>
        </authorList>
    </citation>
    <scope>NUCLEOTIDE SEQUENCE</scope>
    <source>
        <tissue evidence="1">Leaf</tissue>
    </source>
</reference>
<name>A0A2P2N6L6_RHIMU</name>
<dbReference type="EMBL" id="GGEC01057562">
    <property type="protein sequence ID" value="MBX38046.1"/>
    <property type="molecule type" value="Transcribed_RNA"/>
</dbReference>
<evidence type="ECO:0000313" key="1">
    <source>
        <dbReference type="EMBL" id="MBX38046.1"/>
    </source>
</evidence>
<dbReference type="AlphaFoldDB" id="A0A2P2N6L6"/>
<protein>
    <submittedName>
        <fullName evidence="1">Uncharacterized protein</fullName>
    </submittedName>
</protein>
<proteinExistence type="predicted"/>
<organism evidence="1">
    <name type="scientific">Rhizophora mucronata</name>
    <name type="common">Asiatic mangrove</name>
    <dbReference type="NCBI Taxonomy" id="61149"/>
    <lineage>
        <taxon>Eukaryota</taxon>
        <taxon>Viridiplantae</taxon>
        <taxon>Streptophyta</taxon>
        <taxon>Embryophyta</taxon>
        <taxon>Tracheophyta</taxon>
        <taxon>Spermatophyta</taxon>
        <taxon>Magnoliopsida</taxon>
        <taxon>eudicotyledons</taxon>
        <taxon>Gunneridae</taxon>
        <taxon>Pentapetalae</taxon>
        <taxon>rosids</taxon>
        <taxon>fabids</taxon>
        <taxon>Malpighiales</taxon>
        <taxon>Rhizophoraceae</taxon>
        <taxon>Rhizophora</taxon>
    </lineage>
</organism>
<accession>A0A2P2N6L6</accession>
<sequence length="21" mass="2542">MELKLEIPDHKARNVDYGRRT</sequence>